<dbReference type="InterPro" id="IPR055266">
    <property type="entry name" value="D1/D2"/>
</dbReference>
<dbReference type="AlphaFoldDB" id="A0A8K0HQJ8"/>
<evidence type="ECO:0000313" key="1">
    <source>
        <dbReference type="EMBL" id="KAF3455759.1"/>
    </source>
</evidence>
<dbReference type="PANTHER" id="PTHR33149:SF44">
    <property type="entry name" value="OS04G0473150 PROTEIN"/>
    <property type="match status" value="1"/>
</dbReference>
<dbReference type="Proteomes" id="UP000796880">
    <property type="component" value="Unassembled WGS sequence"/>
</dbReference>
<dbReference type="EMBL" id="VOIH02000001">
    <property type="protein sequence ID" value="KAF3455759.1"/>
    <property type="molecule type" value="Genomic_DNA"/>
</dbReference>
<comment type="caution">
    <text evidence="1">The sequence shown here is derived from an EMBL/GenBank/DDBJ whole genome shotgun (WGS) entry which is preliminary data.</text>
</comment>
<dbReference type="InterPro" id="IPR001280">
    <property type="entry name" value="PSI_PsaA/B"/>
</dbReference>
<dbReference type="SUPFAM" id="SSF81483">
    <property type="entry name" value="Bacterial photosystem II reaction centre, L and M subunits"/>
    <property type="match status" value="1"/>
</dbReference>
<proteinExistence type="predicted"/>
<dbReference type="PANTHER" id="PTHR33149">
    <property type="entry name" value="PHOTOSYSTEM II PROTEIN D1"/>
    <property type="match status" value="1"/>
</dbReference>
<dbReference type="GO" id="GO:0009523">
    <property type="term" value="C:photosystem II"/>
    <property type="evidence" value="ECO:0007669"/>
    <property type="project" value="TreeGrafter"/>
</dbReference>
<name>A0A8K0HQJ8_9ROSA</name>
<dbReference type="GO" id="GO:0009772">
    <property type="term" value="P:photosynthetic electron transport in photosystem II"/>
    <property type="evidence" value="ECO:0007669"/>
    <property type="project" value="InterPro"/>
</dbReference>
<keyword evidence="2" id="KW-1185">Reference proteome</keyword>
<protein>
    <submittedName>
        <fullName evidence="1">Uncharacterized protein</fullName>
    </submittedName>
</protein>
<evidence type="ECO:0000313" key="2">
    <source>
        <dbReference type="Proteomes" id="UP000796880"/>
    </source>
</evidence>
<dbReference type="OrthoDB" id="1924410at2759"/>
<dbReference type="Gene3D" id="1.20.1130.10">
    <property type="entry name" value="Photosystem I PsaA/PsaB"/>
    <property type="match status" value="1"/>
</dbReference>
<organism evidence="1 2">
    <name type="scientific">Rhamnella rubrinervis</name>
    <dbReference type="NCBI Taxonomy" id="2594499"/>
    <lineage>
        <taxon>Eukaryota</taxon>
        <taxon>Viridiplantae</taxon>
        <taxon>Streptophyta</taxon>
        <taxon>Embryophyta</taxon>
        <taxon>Tracheophyta</taxon>
        <taxon>Spermatophyta</taxon>
        <taxon>Magnoliopsida</taxon>
        <taxon>eudicotyledons</taxon>
        <taxon>Gunneridae</taxon>
        <taxon>Pentapetalae</taxon>
        <taxon>rosids</taxon>
        <taxon>fabids</taxon>
        <taxon>Rosales</taxon>
        <taxon>Rhamnaceae</taxon>
        <taxon>rhamnoid group</taxon>
        <taxon>Rhamneae</taxon>
        <taxon>Rhamnella</taxon>
    </lineage>
</organism>
<sequence>MIENKSEHPFQKQLCTHCHHEENADKFEQLKVEDKKVTNLWMSALGVVGLALNLRAYDFVSQEINAGKDPEFETSHTKNILLIEGIHAWMAAQDQPHENLIFPVEVGLVVKLTSTFALETHNKLKVTSATQPRALSIVQGRAVGVTHNLLG</sequence>
<gene>
    <name evidence="1" type="ORF">FNV43_RR00401</name>
</gene>
<dbReference type="InterPro" id="IPR036854">
    <property type="entry name" value="Photo_II_D1/D2_sf"/>
</dbReference>
<dbReference type="InterPro" id="IPR036408">
    <property type="entry name" value="PSI_PsaA/B_sf"/>
</dbReference>
<reference evidence="1" key="1">
    <citation type="submission" date="2020-03" db="EMBL/GenBank/DDBJ databases">
        <title>A high-quality chromosome-level genome assembly of a woody plant with both climbing and erect habits, Rhamnella rubrinervis.</title>
        <authorList>
            <person name="Lu Z."/>
            <person name="Yang Y."/>
            <person name="Zhu X."/>
            <person name="Sun Y."/>
        </authorList>
    </citation>
    <scope>NUCLEOTIDE SEQUENCE</scope>
    <source>
        <strain evidence="1">BYM</strain>
        <tissue evidence="1">Leaf</tissue>
    </source>
</reference>
<dbReference type="Pfam" id="PF00223">
    <property type="entry name" value="PsaA_PsaB"/>
    <property type="match status" value="1"/>
</dbReference>
<dbReference type="GO" id="GO:0009535">
    <property type="term" value="C:chloroplast thylakoid membrane"/>
    <property type="evidence" value="ECO:0007669"/>
    <property type="project" value="TreeGrafter"/>
</dbReference>
<accession>A0A8K0HQJ8</accession>